<dbReference type="AlphaFoldDB" id="A0A422M1R3"/>
<organism evidence="1 2">
    <name type="scientific">Lacticaseibacillus paracasei</name>
    <name type="common">Lactobacillus paracasei</name>
    <dbReference type="NCBI Taxonomy" id="1597"/>
    <lineage>
        <taxon>Bacteria</taxon>
        <taxon>Bacillati</taxon>
        <taxon>Bacillota</taxon>
        <taxon>Bacilli</taxon>
        <taxon>Lactobacillales</taxon>
        <taxon>Lactobacillaceae</taxon>
        <taxon>Lacticaseibacillus</taxon>
    </lineage>
</organism>
<protein>
    <submittedName>
        <fullName evidence="1">Uncharacterized protein</fullName>
    </submittedName>
</protein>
<accession>A0A422M1R3</accession>
<reference evidence="1 2" key="1">
    <citation type="journal article" date="2018" name="Front. Microbiol.">
        <title>Conversion of Methionine to Cysteine in Lactobacillus paracasei Depends on the Highly Mobile cysK-ctl-cysE Gene Cluster.</title>
        <authorList>
            <person name="Wuthrich D."/>
            <person name="Irmler S."/>
            <person name="Berthoud H."/>
            <person name="Guggenbuhl B."/>
            <person name="Eugster E."/>
            <person name="Bruggmann R."/>
        </authorList>
    </citation>
    <scope>NUCLEOTIDE SEQUENCE [LARGE SCALE GENOMIC DNA]</scope>
    <source>
        <strain evidence="1 2">FAM18157</strain>
    </source>
</reference>
<dbReference type="EMBL" id="LKFS01000071">
    <property type="protein sequence ID" value="RND80729.1"/>
    <property type="molecule type" value="Genomic_DNA"/>
</dbReference>
<comment type="caution">
    <text evidence="1">The sequence shown here is derived from an EMBL/GenBank/DDBJ whole genome shotgun (WGS) entry which is preliminary data.</text>
</comment>
<sequence length="88" mass="10029">MSEEKLYAVKNDEGEYWDFEDRDGFWELRRVSCPTTAEEKDAKDVIHGHGGHVVTLIEEPKKVVLTKEQAEIVEGARDATYPASYISN</sequence>
<name>A0A422M1R3_LACPA</name>
<dbReference type="Proteomes" id="UP000284716">
    <property type="component" value="Unassembled WGS sequence"/>
</dbReference>
<evidence type="ECO:0000313" key="1">
    <source>
        <dbReference type="EMBL" id="RND80729.1"/>
    </source>
</evidence>
<proteinExistence type="predicted"/>
<gene>
    <name evidence="1" type="ORF">FAM18157_01714</name>
</gene>
<evidence type="ECO:0000313" key="2">
    <source>
        <dbReference type="Proteomes" id="UP000284716"/>
    </source>
</evidence>